<proteinExistence type="predicted"/>
<feature type="region of interest" description="Disordered" evidence="1">
    <location>
        <begin position="27"/>
        <end position="56"/>
    </location>
</feature>
<comment type="caution">
    <text evidence="2">The sequence shown here is derived from an EMBL/GenBank/DDBJ whole genome shotgun (WGS) entry which is preliminary data.</text>
</comment>
<dbReference type="EMBL" id="BOMQ01000036">
    <property type="protein sequence ID" value="GIE49620.1"/>
    <property type="molecule type" value="Genomic_DNA"/>
</dbReference>
<dbReference type="Proteomes" id="UP000647172">
    <property type="component" value="Unassembled WGS sequence"/>
</dbReference>
<feature type="compositionally biased region" description="Basic and acidic residues" evidence="1">
    <location>
        <begin position="27"/>
        <end position="37"/>
    </location>
</feature>
<organism evidence="2 3">
    <name type="scientific">Actinoplanes nipponensis</name>
    <dbReference type="NCBI Taxonomy" id="135950"/>
    <lineage>
        <taxon>Bacteria</taxon>
        <taxon>Bacillati</taxon>
        <taxon>Actinomycetota</taxon>
        <taxon>Actinomycetes</taxon>
        <taxon>Micromonosporales</taxon>
        <taxon>Micromonosporaceae</taxon>
        <taxon>Actinoplanes</taxon>
    </lineage>
</organism>
<name>A0A919JHZ0_9ACTN</name>
<sequence>MRQHPLKECLILGIIAQLMIKIEPQRGGDEERYRNEGDYCENISPGERAPPPRPGRRLGLALGCGVSSGYDRDRRRDDFGLQAFQRAQLGVQVVGVGGGVGRQNVPAGRLACRVNTRNRHSIGEPNRGW</sequence>
<accession>A0A919JHZ0</accession>
<protein>
    <submittedName>
        <fullName evidence="2">Uncharacterized protein</fullName>
    </submittedName>
</protein>
<keyword evidence="3" id="KW-1185">Reference proteome</keyword>
<evidence type="ECO:0000256" key="1">
    <source>
        <dbReference type="SAM" id="MobiDB-lite"/>
    </source>
</evidence>
<evidence type="ECO:0000313" key="3">
    <source>
        <dbReference type="Proteomes" id="UP000647172"/>
    </source>
</evidence>
<dbReference type="AlphaFoldDB" id="A0A919JHZ0"/>
<gene>
    <name evidence="2" type="ORF">Ani05nite_31540</name>
</gene>
<reference evidence="2" key="1">
    <citation type="submission" date="2021-01" db="EMBL/GenBank/DDBJ databases">
        <title>Whole genome shotgun sequence of Actinoplanes nipponensis NBRC 14063.</title>
        <authorList>
            <person name="Komaki H."/>
            <person name="Tamura T."/>
        </authorList>
    </citation>
    <scope>NUCLEOTIDE SEQUENCE</scope>
    <source>
        <strain evidence="2">NBRC 14063</strain>
    </source>
</reference>
<evidence type="ECO:0000313" key="2">
    <source>
        <dbReference type="EMBL" id="GIE49620.1"/>
    </source>
</evidence>